<dbReference type="InterPro" id="IPR050412">
    <property type="entry name" value="Ig-like_Receptors_ImmuneReg"/>
</dbReference>
<dbReference type="GO" id="GO:0005886">
    <property type="term" value="C:plasma membrane"/>
    <property type="evidence" value="ECO:0007669"/>
    <property type="project" value="TreeGrafter"/>
</dbReference>
<dbReference type="InterPro" id="IPR007110">
    <property type="entry name" value="Ig-like_dom"/>
</dbReference>
<dbReference type="GO" id="GO:0002764">
    <property type="term" value="P:immune response-regulating signaling pathway"/>
    <property type="evidence" value="ECO:0007669"/>
    <property type="project" value="TreeGrafter"/>
</dbReference>
<keyword evidence="9" id="KW-1185">Reference proteome</keyword>
<gene>
    <name evidence="8" type="ORF">mPipKuh1_012957</name>
</gene>
<dbReference type="PROSITE" id="PS50835">
    <property type="entry name" value="IG_LIKE"/>
    <property type="match status" value="1"/>
</dbReference>
<dbReference type="FunFam" id="2.60.40.10:FF:000049">
    <property type="entry name" value="Leukocyte immunoglobulin-like receptor subfamily B member 1"/>
    <property type="match status" value="1"/>
</dbReference>
<keyword evidence="1 6" id="KW-0732">Signal</keyword>
<dbReference type="AlphaFoldDB" id="A0A7J7QSY6"/>
<name>A0A7J7QSY6_PIPKU</name>
<evidence type="ECO:0000313" key="9">
    <source>
        <dbReference type="Proteomes" id="UP000558488"/>
    </source>
</evidence>
<keyword evidence="3" id="KW-1015">Disulfide bond</keyword>
<dbReference type="PANTHER" id="PTHR11738:SF186">
    <property type="entry name" value="OSTEOCLAST-ASSOCIATED IMMUNOGLOBULIN-LIKE RECEPTOR"/>
    <property type="match status" value="1"/>
</dbReference>
<keyword evidence="5" id="KW-0393">Immunoglobulin domain</keyword>
<dbReference type="InterPro" id="IPR036179">
    <property type="entry name" value="Ig-like_dom_sf"/>
</dbReference>
<accession>A0A7J7QSY6</accession>
<evidence type="ECO:0000313" key="8">
    <source>
        <dbReference type="EMBL" id="KAF6266873.1"/>
    </source>
</evidence>
<evidence type="ECO:0000256" key="5">
    <source>
        <dbReference type="ARBA" id="ARBA00023319"/>
    </source>
</evidence>
<evidence type="ECO:0000256" key="1">
    <source>
        <dbReference type="ARBA" id="ARBA00022729"/>
    </source>
</evidence>
<keyword evidence="8" id="KW-0675">Receptor</keyword>
<evidence type="ECO:0000256" key="2">
    <source>
        <dbReference type="ARBA" id="ARBA00022737"/>
    </source>
</evidence>
<dbReference type="GO" id="GO:0038064">
    <property type="term" value="F:collagen receptor activity"/>
    <property type="evidence" value="ECO:0007669"/>
    <property type="project" value="TreeGrafter"/>
</dbReference>
<organism evidence="8 9">
    <name type="scientific">Pipistrellus kuhlii</name>
    <name type="common">Kuhl's pipistrelle</name>
    <dbReference type="NCBI Taxonomy" id="59472"/>
    <lineage>
        <taxon>Eukaryota</taxon>
        <taxon>Metazoa</taxon>
        <taxon>Chordata</taxon>
        <taxon>Craniata</taxon>
        <taxon>Vertebrata</taxon>
        <taxon>Euteleostomi</taxon>
        <taxon>Mammalia</taxon>
        <taxon>Eutheria</taxon>
        <taxon>Laurasiatheria</taxon>
        <taxon>Chiroptera</taxon>
        <taxon>Yangochiroptera</taxon>
        <taxon>Vespertilionidae</taxon>
        <taxon>Pipistrellus</taxon>
    </lineage>
</organism>
<keyword evidence="4" id="KW-0325">Glycoprotein</keyword>
<sequence length="267" mass="28556">MVLVLTLQLLALSWPLCHTGVTSDVPPISAPKPPKPSLAAQPAAVVTPGVNVTLTCRAPQPALRFVLKLGEGLPVQYQYPQYLDGPQAMAQFLLEAVTTAQGGSYRCEYLSRDWSQPSDALELTVTELLPRPSLEALPGAPLSLRCTGRAGNMSFALYRAGEAPPLQVRQSALPWADFPLPRARAPGTYTCYYHTPAAPYVLSPRSEPLVISPEGSGPVDYTQGNTVRLALAGLVLLALALLLGWEWRDWRRAAGRGPGGLELGPAA</sequence>
<dbReference type="EMBL" id="JACAGB010000184">
    <property type="protein sequence ID" value="KAF6266873.1"/>
    <property type="molecule type" value="Genomic_DNA"/>
</dbReference>
<reference evidence="8 9" key="1">
    <citation type="journal article" date="2020" name="Nature">
        <title>Six reference-quality genomes reveal evolution of bat adaptations.</title>
        <authorList>
            <person name="Jebb D."/>
            <person name="Huang Z."/>
            <person name="Pippel M."/>
            <person name="Hughes G.M."/>
            <person name="Lavrichenko K."/>
            <person name="Devanna P."/>
            <person name="Winkler S."/>
            <person name="Jermiin L.S."/>
            <person name="Skirmuntt E.C."/>
            <person name="Katzourakis A."/>
            <person name="Burkitt-Gray L."/>
            <person name="Ray D.A."/>
            <person name="Sullivan K.A.M."/>
            <person name="Roscito J.G."/>
            <person name="Kirilenko B.M."/>
            <person name="Davalos L.M."/>
            <person name="Corthals A.P."/>
            <person name="Power M.L."/>
            <person name="Jones G."/>
            <person name="Ransome R.D."/>
            <person name="Dechmann D.K.N."/>
            <person name="Locatelli A.G."/>
            <person name="Puechmaille S.J."/>
            <person name="Fedrigo O."/>
            <person name="Jarvis E.D."/>
            <person name="Hiller M."/>
            <person name="Vernes S.C."/>
            <person name="Myers E.W."/>
            <person name="Teeling E.C."/>
        </authorList>
    </citation>
    <scope>NUCLEOTIDE SEQUENCE [LARGE SCALE GENOMIC DNA]</scope>
    <source>
        <strain evidence="8">MPipKuh1</strain>
        <tissue evidence="8">Flight muscle</tissue>
    </source>
</reference>
<feature type="signal peptide" evidence="6">
    <location>
        <begin position="1"/>
        <end position="19"/>
    </location>
</feature>
<dbReference type="SUPFAM" id="SSF48726">
    <property type="entry name" value="Immunoglobulin"/>
    <property type="match status" value="2"/>
</dbReference>
<evidence type="ECO:0000256" key="6">
    <source>
        <dbReference type="SAM" id="SignalP"/>
    </source>
</evidence>
<feature type="domain" description="Ig-like" evidence="7">
    <location>
        <begin position="34"/>
        <end position="126"/>
    </location>
</feature>
<evidence type="ECO:0000259" key="7">
    <source>
        <dbReference type="PROSITE" id="PS50835"/>
    </source>
</evidence>
<protein>
    <submittedName>
        <fullName evidence="8">Osteoclast associated Ig-like receptor</fullName>
    </submittedName>
</protein>
<dbReference type="InterPro" id="IPR013783">
    <property type="entry name" value="Ig-like_fold"/>
</dbReference>
<dbReference type="Gene3D" id="2.60.40.10">
    <property type="entry name" value="Immunoglobulins"/>
    <property type="match status" value="2"/>
</dbReference>
<dbReference type="Proteomes" id="UP000558488">
    <property type="component" value="Unassembled WGS sequence"/>
</dbReference>
<dbReference type="Pfam" id="PF13895">
    <property type="entry name" value="Ig_2"/>
    <property type="match status" value="1"/>
</dbReference>
<keyword evidence="2" id="KW-0677">Repeat</keyword>
<feature type="chain" id="PRO_5029694733" evidence="6">
    <location>
        <begin position="20"/>
        <end position="267"/>
    </location>
</feature>
<evidence type="ECO:0000256" key="3">
    <source>
        <dbReference type="ARBA" id="ARBA00023157"/>
    </source>
</evidence>
<comment type="caution">
    <text evidence="8">The sequence shown here is derived from an EMBL/GenBank/DDBJ whole genome shotgun (WGS) entry which is preliminary data.</text>
</comment>
<dbReference type="PANTHER" id="PTHR11738">
    <property type="entry name" value="MHC CLASS I NK CELL RECEPTOR"/>
    <property type="match status" value="1"/>
</dbReference>
<dbReference type="FunFam" id="2.60.40.10:FF:000033">
    <property type="entry name" value="Killer cell immunoglobulin-like receptor"/>
    <property type="match status" value="1"/>
</dbReference>
<proteinExistence type="predicted"/>
<evidence type="ECO:0000256" key="4">
    <source>
        <dbReference type="ARBA" id="ARBA00023180"/>
    </source>
</evidence>